<name>X1PQX7_9ZZZZ</name>
<proteinExistence type="predicted"/>
<dbReference type="EMBL" id="BARV01035625">
    <property type="protein sequence ID" value="GAI58233.1"/>
    <property type="molecule type" value="Genomic_DNA"/>
</dbReference>
<accession>X1PQX7</accession>
<dbReference type="AlphaFoldDB" id="X1PQX7"/>
<reference evidence="1" key="1">
    <citation type="journal article" date="2014" name="Front. Microbiol.">
        <title>High frequency of phylogenetically diverse reductive dehalogenase-homologous genes in deep subseafloor sedimentary metagenomes.</title>
        <authorList>
            <person name="Kawai M."/>
            <person name="Futagami T."/>
            <person name="Toyoda A."/>
            <person name="Takaki Y."/>
            <person name="Nishi S."/>
            <person name="Hori S."/>
            <person name="Arai W."/>
            <person name="Tsubouchi T."/>
            <person name="Morono Y."/>
            <person name="Uchiyama I."/>
            <person name="Ito T."/>
            <person name="Fujiyama A."/>
            <person name="Inagaki F."/>
            <person name="Takami H."/>
        </authorList>
    </citation>
    <scope>NUCLEOTIDE SEQUENCE</scope>
    <source>
        <strain evidence="1">Expedition CK06-06</strain>
    </source>
</reference>
<organism evidence="1">
    <name type="scientific">marine sediment metagenome</name>
    <dbReference type="NCBI Taxonomy" id="412755"/>
    <lineage>
        <taxon>unclassified sequences</taxon>
        <taxon>metagenomes</taxon>
        <taxon>ecological metagenomes</taxon>
    </lineage>
</organism>
<dbReference type="Gene3D" id="3.40.830.10">
    <property type="entry name" value="LigB-like"/>
    <property type="match status" value="1"/>
</dbReference>
<comment type="caution">
    <text evidence="1">The sequence shown here is derived from an EMBL/GenBank/DDBJ whole genome shotgun (WGS) entry which is preliminary data.</text>
</comment>
<protein>
    <recommendedName>
        <fullName evidence="2">AmmeMemoRadiSam system protein A</fullName>
    </recommendedName>
</protein>
<evidence type="ECO:0000313" key="1">
    <source>
        <dbReference type="EMBL" id="GAI58233.1"/>
    </source>
</evidence>
<sequence length="52" mass="5700">DDMFPEAGECGLRSFCFLLGILEASGIAWQPEILSYQGPFGVGYLVANFKLK</sequence>
<evidence type="ECO:0008006" key="2">
    <source>
        <dbReference type="Google" id="ProtNLM"/>
    </source>
</evidence>
<gene>
    <name evidence="1" type="ORF">S06H3_55557</name>
</gene>
<feature type="non-terminal residue" evidence="1">
    <location>
        <position position="1"/>
    </location>
</feature>